<feature type="transmembrane region" description="Helical" evidence="8">
    <location>
        <begin position="62"/>
        <end position="79"/>
    </location>
</feature>
<dbReference type="RefSeq" id="WP_035166932.1">
    <property type="nucleotide sequence ID" value="NZ_CP018906.1"/>
</dbReference>
<keyword evidence="3" id="KW-1003">Cell membrane</keyword>
<dbReference type="Proteomes" id="UP000030361">
    <property type="component" value="Chromosome"/>
</dbReference>
<dbReference type="InterPro" id="IPR007227">
    <property type="entry name" value="Cell_shape_determining_MreD"/>
</dbReference>
<feature type="transmembrane region" description="Helical" evidence="8">
    <location>
        <begin position="40"/>
        <end position="55"/>
    </location>
</feature>
<keyword evidence="5" id="KW-0133">Cell shape</keyword>
<evidence type="ECO:0000256" key="7">
    <source>
        <dbReference type="ARBA" id="ARBA00023136"/>
    </source>
</evidence>
<protein>
    <submittedName>
        <fullName evidence="9">Rod shape-determining protein MreD</fullName>
    </submittedName>
</protein>
<evidence type="ECO:0000256" key="6">
    <source>
        <dbReference type="ARBA" id="ARBA00022989"/>
    </source>
</evidence>
<dbReference type="Pfam" id="PF04093">
    <property type="entry name" value="MreD"/>
    <property type="match status" value="1"/>
</dbReference>
<comment type="subcellular location">
    <subcellularLocation>
        <location evidence="1">Cell membrane</location>
        <topology evidence="1">Multi-pass membrane protein</topology>
    </subcellularLocation>
</comment>
<keyword evidence="7 8" id="KW-0472">Membrane</keyword>
<gene>
    <name evidence="9" type="ORF">PL11_009945</name>
</gene>
<dbReference type="GO" id="GO:0005886">
    <property type="term" value="C:plasma membrane"/>
    <property type="evidence" value="ECO:0007669"/>
    <property type="project" value="UniProtKB-SubCell"/>
</dbReference>
<feature type="transmembrane region" description="Helical" evidence="8">
    <location>
        <begin position="85"/>
        <end position="101"/>
    </location>
</feature>
<comment type="similarity">
    <text evidence="2">Belongs to the MreD family.</text>
</comment>
<evidence type="ECO:0000256" key="3">
    <source>
        <dbReference type="ARBA" id="ARBA00022475"/>
    </source>
</evidence>
<feature type="transmembrane region" description="Helical" evidence="8">
    <location>
        <begin position="108"/>
        <end position="129"/>
    </location>
</feature>
<dbReference type="KEGG" id="lcu:PL11_009945"/>
<proteinExistence type="inferred from homology"/>
<dbReference type="eggNOG" id="COG2891">
    <property type="taxonomic scope" value="Bacteria"/>
</dbReference>
<evidence type="ECO:0000313" key="9">
    <source>
        <dbReference type="EMBL" id="AQW22227.1"/>
    </source>
</evidence>
<accession>A0A1S6QKR8</accession>
<evidence type="ECO:0000256" key="8">
    <source>
        <dbReference type="SAM" id="Phobius"/>
    </source>
</evidence>
<keyword evidence="6 8" id="KW-1133">Transmembrane helix</keyword>
<evidence type="ECO:0000256" key="2">
    <source>
        <dbReference type="ARBA" id="ARBA00007776"/>
    </source>
</evidence>
<dbReference type="AlphaFoldDB" id="A0A1S6QKR8"/>
<reference evidence="9 10" key="1">
    <citation type="journal article" date="2015" name="Genome Announc.">
        <title>Genome Sequence of Lactobacillus curieae CCTCC M 2011381T, a Novel Producer of Gamma-aminobutyric Acid.</title>
        <authorList>
            <person name="Wang Y."/>
            <person name="Wang Y."/>
            <person name="Lang C."/>
            <person name="Wei D."/>
            <person name="Xu P."/>
            <person name="Xie J."/>
        </authorList>
    </citation>
    <scope>NUCLEOTIDE SEQUENCE [LARGE SCALE GENOMIC DNA]</scope>
    <source>
        <strain evidence="9 10">CCTCC M 2011381</strain>
    </source>
</reference>
<dbReference type="NCBIfam" id="TIGR03426">
    <property type="entry name" value="shape_MreD"/>
    <property type="match status" value="1"/>
</dbReference>
<evidence type="ECO:0000256" key="1">
    <source>
        <dbReference type="ARBA" id="ARBA00004651"/>
    </source>
</evidence>
<keyword evidence="10" id="KW-1185">Reference proteome</keyword>
<keyword evidence="4 8" id="KW-0812">Transmembrane</keyword>
<dbReference type="EMBL" id="CP018906">
    <property type="protein sequence ID" value="AQW22227.1"/>
    <property type="molecule type" value="Genomic_DNA"/>
</dbReference>
<sequence>MKRRIPVSVIFIVGLILAFFLDGSISQAFASVLYAAPNSMVPYLTLMWLCMTAFFSTRIKRLHVGIWAAIIGFVFDSYYTGLLGVYVFIFPLVVYIGQAIYESLPKNFLSGFLVFFIDVTFAISLNWLANIFVGQVEPSASIFLVNALAPTLALNLFFFAICYFPIESLYARHRR</sequence>
<evidence type="ECO:0000256" key="5">
    <source>
        <dbReference type="ARBA" id="ARBA00022960"/>
    </source>
</evidence>
<dbReference type="GO" id="GO:0008360">
    <property type="term" value="P:regulation of cell shape"/>
    <property type="evidence" value="ECO:0007669"/>
    <property type="project" value="UniProtKB-KW"/>
</dbReference>
<dbReference type="OrthoDB" id="2148512at2"/>
<evidence type="ECO:0000256" key="4">
    <source>
        <dbReference type="ARBA" id="ARBA00022692"/>
    </source>
</evidence>
<feature type="transmembrane region" description="Helical" evidence="8">
    <location>
        <begin position="141"/>
        <end position="166"/>
    </location>
</feature>
<name>A0A1S6QKR8_9LACO</name>
<evidence type="ECO:0000313" key="10">
    <source>
        <dbReference type="Proteomes" id="UP000030361"/>
    </source>
</evidence>
<organism evidence="9 10">
    <name type="scientific">Lentilactobacillus curieae</name>
    <dbReference type="NCBI Taxonomy" id="1138822"/>
    <lineage>
        <taxon>Bacteria</taxon>
        <taxon>Bacillati</taxon>
        <taxon>Bacillota</taxon>
        <taxon>Bacilli</taxon>
        <taxon>Lactobacillales</taxon>
        <taxon>Lactobacillaceae</taxon>
        <taxon>Lentilactobacillus</taxon>
    </lineage>
</organism>